<evidence type="ECO:0000256" key="1">
    <source>
        <dbReference type="SAM" id="MobiDB-lite"/>
    </source>
</evidence>
<comment type="caution">
    <text evidence="2">The sequence shown here is derived from an EMBL/GenBank/DDBJ whole genome shotgun (WGS) entry which is preliminary data.</text>
</comment>
<evidence type="ECO:0000313" key="2">
    <source>
        <dbReference type="EMBL" id="MSB19304.1"/>
    </source>
</evidence>
<dbReference type="Proteomes" id="UP000434475">
    <property type="component" value="Unassembled WGS sequence"/>
</dbReference>
<feature type="compositionally biased region" description="Basic and acidic residues" evidence="1">
    <location>
        <begin position="376"/>
        <end position="387"/>
    </location>
</feature>
<proteinExistence type="predicted"/>
<accession>A0A6I2QYL6</accession>
<dbReference type="AlphaFoldDB" id="A0A6I2QYL6"/>
<gene>
    <name evidence="2" type="ORF">GKE97_07205</name>
</gene>
<dbReference type="Pfam" id="PF04860">
    <property type="entry name" value="Phage_portal"/>
    <property type="match status" value="1"/>
</dbReference>
<dbReference type="RefSeq" id="WP_172697513.1">
    <property type="nucleotide sequence ID" value="NZ_WKPR01000005.1"/>
</dbReference>
<feature type="compositionally biased region" description="Polar residues" evidence="1">
    <location>
        <begin position="388"/>
        <end position="401"/>
    </location>
</feature>
<name>A0A6I2QYL6_FLAPL</name>
<feature type="region of interest" description="Disordered" evidence="1">
    <location>
        <begin position="370"/>
        <end position="429"/>
    </location>
</feature>
<evidence type="ECO:0000313" key="3">
    <source>
        <dbReference type="Proteomes" id="UP000434475"/>
    </source>
</evidence>
<dbReference type="InterPro" id="IPR006944">
    <property type="entry name" value="Phage/GTA_portal"/>
</dbReference>
<organism evidence="2 3">
    <name type="scientific">Flavonifractor plautii</name>
    <name type="common">Fusobacterium plautii</name>
    <dbReference type="NCBI Taxonomy" id="292800"/>
    <lineage>
        <taxon>Bacteria</taxon>
        <taxon>Bacillati</taxon>
        <taxon>Bacillota</taxon>
        <taxon>Clostridia</taxon>
        <taxon>Eubacteriales</taxon>
        <taxon>Oscillospiraceae</taxon>
        <taxon>Flavonifractor</taxon>
    </lineage>
</organism>
<protein>
    <submittedName>
        <fullName evidence="2">Phage portal protein</fullName>
    </submittedName>
</protein>
<sequence>MEMSFGSRLKHAWNAFTGNVQMNYRDLGMSYSYRADRPRMSRGNERSIVTSVYNRIALDVAALNVQHVRLDENGRFLSVIDDGLNNCLTLEANVDQTARSFVQDVVISMFDEGSVAIVPVDTTTDPNVSGSYDIQSLRVGQILDWYPQYIRARVYNEQTGRKEDIVVPKSAVAIIENPLYAVINEPNSTMQRLIRKLNLLDVIDEQSGSGKLDLIIQLPYVIKTEAKRQQAENRRKDIENQLSGSKYGIAYTDGTEHITQLNRSVNNNLMSQIEYLTSMLYSQLGITQSILDGTADEKTMLNYNNRTIEPIISAIVDEMKRKFLTKTARSQHQSISFFRDPFKLVPVNDIAEIADKFTRNEIMTSNEIRQVVGMKPSEDPRADELRNKNLSAPSGSNQQSEEMPIAEVDSVGDSASDLDDKISKQKSKK</sequence>
<reference evidence="2 3" key="1">
    <citation type="journal article" date="2019" name="Nat. Med.">
        <title>A library of human gut bacterial isolates paired with longitudinal multiomics data enables mechanistic microbiome research.</title>
        <authorList>
            <person name="Poyet M."/>
            <person name="Groussin M."/>
            <person name="Gibbons S.M."/>
            <person name="Avila-Pacheco J."/>
            <person name="Jiang X."/>
            <person name="Kearney S.M."/>
            <person name="Perrotta A.R."/>
            <person name="Berdy B."/>
            <person name="Zhao S."/>
            <person name="Lieberman T.D."/>
            <person name="Swanson P.K."/>
            <person name="Smith M."/>
            <person name="Roesemann S."/>
            <person name="Alexander J.E."/>
            <person name="Rich S.A."/>
            <person name="Livny J."/>
            <person name="Vlamakis H."/>
            <person name="Clish C."/>
            <person name="Bullock K."/>
            <person name="Deik A."/>
            <person name="Scott J."/>
            <person name="Pierce K.A."/>
            <person name="Xavier R.J."/>
            <person name="Alm E.J."/>
        </authorList>
    </citation>
    <scope>NUCLEOTIDE SEQUENCE [LARGE SCALE GENOMIC DNA]</scope>
    <source>
        <strain evidence="2 3">BIOML-A2</strain>
    </source>
</reference>
<dbReference type="EMBL" id="WKPR01000005">
    <property type="protein sequence ID" value="MSB19304.1"/>
    <property type="molecule type" value="Genomic_DNA"/>
</dbReference>